<evidence type="ECO:0000313" key="14">
    <source>
        <dbReference type="Proteomes" id="UP000636479"/>
    </source>
</evidence>
<feature type="chain" id="PRO_5034270992" description="non-specific serine/threonine protein kinase" evidence="11">
    <location>
        <begin position="26"/>
        <end position="608"/>
    </location>
</feature>
<dbReference type="EMBL" id="JACAZF010000004">
    <property type="protein sequence ID" value="KAF7307297.1"/>
    <property type="molecule type" value="Genomic_DNA"/>
</dbReference>
<evidence type="ECO:0000256" key="5">
    <source>
        <dbReference type="ARBA" id="ARBA00022777"/>
    </source>
</evidence>
<dbReference type="GO" id="GO:0004674">
    <property type="term" value="F:protein serine/threonine kinase activity"/>
    <property type="evidence" value="ECO:0007669"/>
    <property type="project" value="UniProtKB-KW"/>
</dbReference>
<dbReference type="InterPro" id="IPR011009">
    <property type="entry name" value="Kinase-like_dom_sf"/>
</dbReference>
<dbReference type="AlphaFoldDB" id="A0A8H6SYU7"/>
<keyword evidence="4 9" id="KW-0547">Nucleotide-binding</keyword>
<evidence type="ECO:0000256" key="1">
    <source>
        <dbReference type="ARBA" id="ARBA00012513"/>
    </source>
</evidence>
<dbReference type="InterPro" id="IPR017441">
    <property type="entry name" value="Protein_kinase_ATP_BS"/>
</dbReference>
<dbReference type="Pfam" id="PF00069">
    <property type="entry name" value="Pkinase"/>
    <property type="match status" value="1"/>
</dbReference>
<dbReference type="Proteomes" id="UP000636479">
    <property type="component" value="Unassembled WGS sequence"/>
</dbReference>
<dbReference type="GeneID" id="59344540"/>
<dbReference type="OrthoDB" id="4062651at2759"/>
<keyword evidence="6 9" id="KW-0067">ATP-binding</keyword>
<feature type="signal peptide" evidence="11">
    <location>
        <begin position="1"/>
        <end position="25"/>
    </location>
</feature>
<reference evidence="13" key="1">
    <citation type="submission" date="2020-05" db="EMBL/GenBank/DDBJ databases">
        <title>Mycena genomes resolve the evolution of fungal bioluminescence.</title>
        <authorList>
            <person name="Tsai I.J."/>
        </authorList>
    </citation>
    <scope>NUCLEOTIDE SEQUENCE</scope>
    <source>
        <strain evidence="13">171206Taipei</strain>
    </source>
</reference>
<dbReference type="SMART" id="SM00220">
    <property type="entry name" value="S_TKc"/>
    <property type="match status" value="1"/>
</dbReference>
<keyword evidence="14" id="KW-1185">Reference proteome</keyword>
<accession>A0A8H6SYU7</accession>
<evidence type="ECO:0000256" key="8">
    <source>
        <dbReference type="ARBA" id="ARBA00048679"/>
    </source>
</evidence>
<keyword evidence="3" id="KW-0808">Transferase</keyword>
<dbReference type="PROSITE" id="PS00107">
    <property type="entry name" value="PROTEIN_KINASE_ATP"/>
    <property type="match status" value="1"/>
</dbReference>
<feature type="binding site" evidence="9">
    <location>
        <position position="325"/>
    </location>
    <ligand>
        <name>ATP</name>
        <dbReference type="ChEBI" id="CHEBI:30616"/>
    </ligand>
</feature>
<evidence type="ECO:0000313" key="13">
    <source>
        <dbReference type="EMBL" id="KAF7307297.1"/>
    </source>
</evidence>
<comment type="catalytic activity">
    <reaction evidence="7">
        <text>L-threonyl-[protein] + ATP = O-phospho-L-threonyl-[protein] + ADP + H(+)</text>
        <dbReference type="Rhea" id="RHEA:46608"/>
        <dbReference type="Rhea" id="RHEA-COMP:11060"/>
        <dbReference type="Rhea" id="RHEA-COMP:11605"/>
        <dbReference type="ChEBI" id="CHEBI:15378"/>
        <dbReference type="ChEBI" id="CHEBI:30013"/>
        <dbReference type="ChEBI" id="CHEBI:30616"/>
        <dbReference type="ChEBI" id="CHEBI:61977"/>
        <dbReference type="ChEBI" id="CHEBI:456216"/>
        <dbReference type="EC" id="2.7.11.1"/>
    </reaction>
</comment>
<dbReference type="EC" id="2.7.11.1" evidence="1"/>
<name>A0A8H6SYU7_9AGAR</name>
<dbReference type="GO" id="GO:0005524">
    <property type="term" value="F:ATP binding"/>
    <property type="evidence" value="ECO:0007669"/>
    <property type="project" value="UniProtKB-UniRule"/>
</dbReference>
<keyword evidence="5 13" id="KW-0418">Kinase</keyword>
<dbReference type="PROSITE" id="PS00108">
    <property type="entry name" value="PROTEIN_KINASE_ST"/>
    <property type="match status" value="1"/>
</dbReference>
<dbReference type="SUPFAM" id="SSF56112">
    <property type="entry name" value="Protein kinase-like (PK-like)"/>
    <property type="match status" value="1"/>
</dbReference>
<dbReference type="PROSITE" id="PS50011">
    <property type="entry name" value="PROTEIN_KINASE_DOM"/>
    <property type="match status" value="1"/>
</dbReference>
<dbReference type="RefSeq" id="XP_037222316.1">
    <property type="nucleotide sequence ID" value="XM_037362024.1"/>
</dbReference>
<evidence type="ECO:0000259" key="12">
    <source>
        <dbReference type="PROSITE" id="PS50011"/>
    </source>
</evidence>
<evidence type="ECO:0000256" key="3">
    <source>
        <dbReference type="ARBA" id="ARBA00022679"/>
    </source>
</evidence>
<comment type="caution">
    <text evidence="13">The sequence shown here is derived from an EMBL/GenBank/DDBJ whole genome shotgun (WGS) entry which is preliminary data.</text>
</comment>
<evidence type="ECO:0000256" key="2">
    <source>
        <dbReference type="ARBA" id="ARBA00022527"/>
    </source>
</evidence>
<keyword evidence="11" id="KW-0732">Signal</keyword>
<feature type="domain" description="Protein kinase" evidence="12">
    <location>
        <begin position="292"/>
        <end position="577"/>
    </location>
</feature>
<organism evidence="13 14">
    <name type="scientific">Mycena indigotica</name>
    <dbReference type="NCBI Taxonomy" id="2126181"/>
    <lineage>
        <taxon>Eukaryota</taxon>
        <taxon>Fungi</taxon>
        <taxon>Dikarya</taxon>
        <taxon>Basidiomycota</taxon>
        <taxon>Agaricomycotina</taxon>
        <taxon>Agaricomycetes</taxon>
        <taxon>Agaricomycetidae</taxon>
        <taxon>Agaricales</taxon>
        <taxon>Marasmiineae</taxon>
        <taxon>Mycenaceae</taxon>
        <taxon>Mycena</taxon>
    </lineage>
</organism>
<evidence type="ECO:0000256" key="6">
    <source>
        <dbReference type="ARBA" id="ARBA00022840"/>
    </source>
</evidence>
<gene>
    <name evidence="13" type="ORF">MIND_00523700</name>
</gene>
<feature type="region of interest" description="Disordered" evidence="10">
    <location>
        <begin position="231"/>
        <end position="263"/>
    </location>
</feature>
<evidence type="ECO:0000256" key="11">
    <source>
        <dbReference type="SAM" id="SignalP"/>
    </source>
</evidence>
<protein>
    <recommendedName>
        <fullName evidence="1">non-specific serine/threonine protein kinase</fullName>
        <ecNumber evidence="1">2.7.11.1</ecNumber>
    </recommendedName>
</protein>
<keyword evidence="2" id="KW-0723">Serine/threonine-protein kinase</keyword>
<dbReference type="Gene3D" id="1.10.510.10">
    <property type="entry name" value="Transferase(Phosphotransferase) domain 1"/>
    <property type="match status" value="1"/>
</dbReference>
<dbReference type="InterPro" id="IPR008271">
    <property type="entry name" value="Ser/Thr_kinase_AS"/>
</dbReference>
<dbReference type="InterPro" id="IPR000719">
    <property type="entry name" value="Prot_kinase_dom"/>
</dbReference>
<evidence type="ECO:0000256" key="10">
    <source>
        <dbReference type="SAM" id="MobiDB-lite"/>
    </source>
</evidence>
<dbReference type="InterPro" id="IPR050236">
    <property type="entry name" value="Ser_Thr_kinase_AGC"/>
</dbReference>
<sequence>MFFIPIISALASFVVHHFAPTVVYSLEVHTAHRGLVVHSRGSILHVSGPVETGLILYHGDLVVYTAPINFINPPLPPPPPPDPVFDAFDRFATPTFIEGTNPRNDWMSPHIVSALVFSVFVTAFAAGSSLKPLHLQLAWDTSCSLPLQFIVDGQFTINALQQALRYIVVLGSKAALQVFEQLLPLFKQFTFTAFVLLRILTHFMLSKVVPWIWTVSLKAITITYRKIRSRAARRQGTPNEPHGPQYDASAAARAPIDKPPPRPPPPPVPFWTSWAVLFLCDVLPIRIHPKNIKIEKILGKGGFGTVELGIDTSTGASIAVKRIKKNLIREKFKLVTDEVRTMSRVTLAKNGSKYTNILGSFVNDTEYIIVMNYLPGDTMWERVPVQGLARPIALFYSAQLFLGINALHKLGIAHHDIKPNNLLLDSNGQLIISDFGVAARFDMTLQGGKSWEWAKKHGGDDFPLLWPCTDNPHICESWGGTPMYIAPEAMAHGARVSYGVDYWAFGVCYYFFLTGMLPYAYDAPRGDYADPLSVDMDDGYVERPFVSTIDSLFVYQMLRLNDYNRLSVHEMRTHEAWGDINWAAVENGVLLEPAAATQSVGTRVGRIR</sequence>
<comment type="catalytic activity">
    <reaction evidence="8">
        <text>L-seryl-[protein] + ATP = O-phospho-L-seryl-[protein] + ADP + H(+)</text>
        <dbReference type="Rhea" id="RHEA:17989"/>
        <dbReference type="Rhea" id="RHEA-COMP:9863"/>
        <dbReference type="Rhea" id="RHEA-COMP:11604"/>
        <dbReference type="ChEBI" id="CHEBI:15378"/>
        <dbReference type="ChEBI" id="CHEBI:29999"/>
        <dbReference type="ChEBI" id="CHEBI:30616"/>
        <dbReference type="ChEBI" id="CHEBI:83421"/>
        <dbReference type="ChEBI" id="CHEBI:456216"/>
        <dbReference type="EC" id="2.7.11.1"/>
    </reaction>
</comment>
<dbReference type="PANTHER" id="PTHR24356">
    <property type="entry name" value="SERINE/THREONINE-PROTEIN KINASE"/>
    <property type="match status" value="1"/>
</dbReference>
<evidence type="ECO:0000256" key="7">
    <source>
        <dbReference type="ARBA" id="ARBA00047899"/>
    </source>
</evidence>
<proteinExistence type="predicted"/>
<evidence type="ECO:0000256" key="9">
    <source>
        <dbReference type="PROSITE-ProRule" id="PRU10141"/>
    </source>
</evidence>
<evidence type="ECO:0000256" key="4">
    <source>
        <dbReference type="ARBA" id="ARBA00022741"/>
    </source>
</evidence>